<gene>
    <name evidence="5" type="ORF">SAMN02746009_01977</name>
</gene>
<keyword evidence="1 5" id="KW-0489">Methyltransferase</keyword>
<keyword evidence="6" id="KW-1185">Reference proteome</keyword>
<dbReference type="GO" id="GO:0008168">
    <property type="term" value="F:methyltransferase activity"/>
    <property type="evidence" value="ECO:0007669"/>
    <property type="project" value="UniProtKB-KW"/>
</dbReference>
<dbReference type="Pfam" id="PF00398">
    <property type="entry name" value="RrnaAD"/>
    <property type="match status" value="1"/>
</dbReference>
<evidence type="ECO:0000256" key="3">
    <source>
        <dbReference type="ARBA" id="ARBA00022691"/>
    </source>
</evidence>
<dbReference type="Gene3D" id="3.40.50.150">
    <property type="entry name" value="Vaccinia Virus protein VP39"/>
    <property type="match status" value="1"/>
</dbReference>
<dbReference type="GO" id="GO:0003723">
    <property type="term" value="F:RNA binding"/>
    <property type="evidence" value="ECO:0007669"/>
    <property type="project" value="UniProtKB-KW"/>
</dbReference>
<dbReference type="EMBL" id="FRAS01000009">
    <property type="protein sequence ID" value="SHL02590.1"/>
    <property type="molecule type" value="Genomic_DNA"/>
</dbReference>
<accession>A0A1M6X9E0</accession>
<dbReference type="InterPro" id="IPR001737">
    <property type="entry name" value="KsgA/Erm"/>
</dbReference>
<dbReference type="STRING" id="1121959.SAMN02746009_01977"/>
<evidence type="ECO:0000256" key="1">
    <source>
        <dbReference type="ARBA" id="ARBA00022603"/>
    </source>
</evidence>
<dbReference type="RefSeq" id="WP_073283910.1">
    <property type="nucleotide sequence ID" value="NZ_FRAS01000009.1"/>
</dbReference>
<evidence type="ECO:0000256" key="2">
    <source>
        <dbReference type="ARBA" id="ARBA00022679"/>
    </source>
</evidence>
<organism evidence="5 6">
    <name type="scientific">Hymenobacter psychrotolerans DSM 18569</name>
    <dbReference type="NCBI Taxonomy" id="1121959"/>
    <lineage>
        <taxon>Bacteria</taxon>
        <taxon>Pseudomonadati</taxon>
        <taxon>Bacteroidota</taxon>
        <taxon>Cytophagia</taxon>
        <taxon>Cytophagales</taxon>
        <taxon>Hymenobacteraceae</taxon>
        <taxon>Hymenobacter</taxon>
    </lineage>
</organism>
<keyword evidence="3" id="KW-0949">S-adenosyl-L-methionine</keyword>
<dbReference type="InterPro" id="IPR029063">
    <property type="entry name" value="SAM-dependent_MTases_sf"/>
</dbReference>
<protein>
    <submittedName>
        <fullName evidence="5">Ribosomal RNA adenine dimethylase</fullName>
    </submittedName>
</protein>
<dbReference type="GO" id="GO:0032259">
    <property type="term" value="P:methylation"/>
    <property type="evidence" value="ECO:0007669"/>
    <property type="project" value="UniProtKB-KW"/>
</dbReference>
<sequence>MSSSSFLGEFLRNPAVVGSLVPSSEELTSAVMAPIDFARASCIVEYGPGTGVFTEVLMQRRRPGTTLVLIEVNRSFCQLLQQRYAGHAGVHILHGSADKTADNLRQIETGTKAATETLPELLAAATTLLETRLDPFVKAQQLAQPELVLQYEAVRRIVKTAARRLPEYRGATVPGKPVLVYDRREAGVVAPMLGNRSGRGLTLRYYTAASAAALPENGQGLAVKNKAEVHLPDYSKLGPEDAPYLLVVQEQLDGEGRWVVR</sequence>
<dbReference type="OrthoDB" id="870752at2"/>
<keyword evidence="2" id="KW-0808">Transferase</keyword>
<dbReference type="AlphaFoldDB" id="A0A1M6X9E0"/>
<evidence type="ECO:0000313" key="5">
    <source>
        <dbReference type="EMBL" id="SHL02590.1"/>
    </source>
</evidence>
<keyword evidence="4" id="KW-0694">RNA-binding</keyword>
<evidence type="ECO:0000256" key="4">
    <source>
        <dbReference type="ARBA" id="ARBA00022884"/>
    </source>
</evidence>
<evidence type="ECO:0000313" key="6">
    <source>
        <dbReference type="Proteomes" id="UP000183947"/>
    </source>
</evidence>
<dbReference type="SUPFAM" id="SSF53335">
    <property type="entry name" value="S-adenosyl-L-methionine-dependent methyltransferases"/>
    <property type="match status" value="1"/>
</dbReference>
<proteinExistence type="predicted"/>
<name>A0A1M6X9E0_9BACT</name>
<dbReference type="Proteomes" id="UP000183947">
    <property type="component" value="Unassembled WGS sequence"/>
</dbReference>
<reference evidence="6" key="1">
    <citation type="submission" date="2016-11" db="EMBL/GenBank/DDBJ databases">
        <authorList>
            <person name="Varghese N."/>
            <person name="Submissions S."/>
        </authorList>
    </citation>
    <scope>NUCLEOTIDE SEQUENCE [LARGE SCALE GENOMIC DNA]</scope>
    <source>
        <strain evidence="6">DSM 18569</strain>
    </source>
</reference>